<evidence type="ECO:0000313" key="2">
    <source>
        <dbReference type="EMBL" id="SMX53070.1"/>
    </source>
</evidence>
<dbReference type="SUPFAM" id="SSF109604">
    <property type="entry name" value="HD-domain/PDEase-like"/>
    <property type="match status" value="1"/>
</dbReference>
<dbReference type="OrthoDB" id="9797344at2"/>
<protein>
    <recommendedName>
        <fullName evidence="1">HD domain-containing protein</fullName>
    </recommendedName>
</protein>
<dbReference type="Gene3D" id="1.10.3210.50">
    <property type="match status" value="1"/>
</dbReference>
<sequence length="215" mass="24248">MEPIRIEEARAWYRDADPVHDFEHVLRVYRMAERLAQAEGADLTIVRAAAWLHDSRGSAPGENDSLRAEHHLASAEFAGEVLAKKGWPAEQIAAVQACIRSHRFRDRGEKPETLEAKVLFDADKLDVLGAIGVARTIAYAALDGQPVYTEPSHQFMQTGQTEPGESYSSYHEFLFKLRHVKERLFTASGRAIAEARHAYMIEFYGQLQAEVRGER</sequence>
<proteinExistence type="predicted"/>
<reference evidence="3" key="1">
    <citation type="submission" date="2017-05" db="EMBL/GenBank/DDBJ databases">
        <authorList>
            <person name="Kirkegaard R."/>
            <person name="Mcilroy J S."/>
        </authorList>
    </citation>
    <scope>NUCLEOTIDE SEQUENCE [LARGE SCALE GENOMIC DNA]</scope>
</reference>
<keyword evidence="3" id="KW-1185">Reference proteome</keyword>
<dbReference type="KEGG" id="abat:CFX1CAM_0004"/>
<dbReference type="CDD" id="cd00077">
    <property type="entry name" value="HDc"/>
    <property type="match status" value="1"/>
</dbReference>
<dbReference type="Pfam" id="PF01966">
    <property type="entry name" value="HD"/>
    <property type="match status" value="1"/>
</dbReference>
<gene>
    <name evidence="2" type="ORF">CFX1CAM_0004</name>
</gene>
<evidence type="ECO:0000313" key="3">
    <source>
        <dbReference type="Proteomes" id="UP000195514"/>
    </source>
</evidence>
<accession>A0A1Y6K4V3</accession>
<feature type="domain" description="HD" evidence="1">
    <location>
        <begin position="21"/>
        <end position="128"/>
    </location>
</feature>
<dbReference type="PANTHER" id="PTHR33594">
    <property type="entry name" value="SUPERFAMILY HYDROLASE, PUTATIVE (AFU_ORTHOLOGUE AFUA_1G03035)-RELATED"/>
    <property type="match status" value="1"/>
</dbReference>
<evidence type="ECO:0000259" key="1">
    <source>
        <dbReference type="PROSITE" id="PS51831"/>
    </source>
</evidence>
<dbReference type="InterPro" id="IPR006674">
    <property type="entry name" value="HD_domain"/>
</dbReference>
<dbReference type="PANTHER" id="PTHR33594:SF1">
    <property type="entry name" value="HD_PDEASE DOMAIN-CONTAINING PROTEIN"/>
    <property type="match status" value="1"/>
</dbReference>
<dbReference type="SMART" id="SM00471">
    <property type="entry name" value="HDc"/>
    <property type="match status" value="1"/>
</dbReference>
<dbReference type="RefSeq" id="WP_087861032.1">
    <property type="nucleotide sequence ID" value="NZ_LT859958.1"/>
</dbReference>
<dbReference type="AlphaFoldDB" id="A0A1Y6K4V3"/>
<organism evidence="2 3">
    <name type="scientific">Candidatus Brevifilum fermentans</name>
    <dbReference type="NCBI Taxonomy" id="1986204"/>
    <lineage>
        <taxon>Bacteria</taxon>
        <taxon>Bacillati</taxon>
        <taxon>Chloroflexota</taxon>
        <taxon>Anaerolineae</taxon>
        <taxon>Anaerolineales</taxon>
        <taxon>Anaerolineaceae</taxon>
        <taxon>Candidatus Brevifilum</taxon>
    </lineage>
</organism>
<dbReference type="Proteomes" id="UP000195514">
    <property type="component" value="Chromosome I"/>
</dbReference>
<dbReference type="InterPro" id="IPR003607">
    <property type="entry name" value="HD/PDEase_dom"/>
</dbReference>
<name>A0A1Y6K4V3_9CHLR</name>
<dbReference type="PROSITE" id="PS51831">
    <property type="entry name" value="HD"/>
    <property type="match status" value="1"/>
</dbReference>
<dbReference type="EMBL" id="LT859958">
    <property type="protein sequence ID" value="SMX53070.1"/>
    <property type="molecule type" value="Genomic_DNA"/>
</dbReference>